<dbReference type="GO" id="GO:0016887">
    <property type="term" value="F:ATP hydrolysis activity"/>
    <property type="evidence" value="ECO:0007669"/>
    <property type="project" value="InterPro"/>
</dbReference>
<dbReference type="EMBL" id="CAKOGL010000008">
    <property type="protein sequence ID" value="CAH2089857.1"/>
    <property type="molecule type" value="Genomic_DNA"/>
</dbReference>
<dbReference type="GO" id="GO:0016020">
    <property type="term" value="C:membrane"/>
    <property type="evidence" value="ECO:0007669"/>
    <property type="project" value="InterPro"/>
</dbReference>
<evidence type="ECO:0000313" key="2">
    <source>
        <dbReference type="EMBL" id="CAH2089857.1"/>
    </source>
</evidence>
<sequence length="306" mass="33957">MRLGECFGLVGVNGAGKSSIFKMMTGIEVPTRGALFTNGYFKSGFSTNYLRSLGYCPQSSGLDVFLTGYENLELLLTLRGLEPSDVKSEARKWIKIIGLENYAHRVVSCYSGGCERQLAAAAALSRGGAVTLLDEPTTGADVAARRRVWAALLRARAHRAVVVTSHSMDEMEALCGRIAIMAAGRVRALGEPTALRVAHTSGHAVTIKLATLETADVANDSEYKENLSRLKETLEERLHWTLRDEHKTILHYYINYEIRYSNLFSELEELKTQFSILKDYTVTESTLEEVFLTVTRNMYNDDPTAV</sequence>
<feature type="domain" description="ABC transporter" evidence="1">
    <location>
        <begin position="1"/>
        <end position="208"/>
    </location>
</feature>
<gene>
    <name evidence="2" type="ORF">EEDITHA_LOCUS5871</name>
</gene>
<dbReference type="PROSITE" id="PS50893">
    <property type="entry name" value="ABC_TRANSPORTER_2"/>
    <property type="match status" value="1"/>
</dbReference>
<dbReference type="Pfam" id="PF00005">
    <property type="entry name" value="ABC_tran"/>
    <property type="match status" value="1"/>
</dbReference>
<evidence type="ECO:0000259" key="1">
    <source>
        <dbReference type="PROSITE" id="PS50893"/>
    </source>
</evidence>
<dbReference type="SUPFAM" id="SSF52540">
    <property type="entry name" value="P-loop containing nucleoside triphosphate hydrolases"/>
    <property type="match status" value="1"/>
</dbReference>
<dbReference type="PANTHER" id="PTHR19229">
    <property type="entry name" value="ATP-BINDING CASSETTE TRANSPORTER SUBFAMILY A ABCA"/>
    <property type="match status" value="1"/>
</dbReference>
<organism evidence="2 3">
    <name type="scientific">Euphydryas editha</name>
    <name type="common">Edith's checkerspot</name>
    <dbReference type="NCBI Taxonomy" id="104508"/>
    <lineage>
        <taxon>Eukaryota</taxon>
        <taxon>Metazoa</taxon>
        <taxon>Ecdysozoa</taxon>
        <taxon>Arthropoda</taxon>
        <taxon>Hexapoda</taxon>
        <taxon>Insecta</taxon>
        <taxon>Pterygota</taxon>
        <taxon>Neoptera</taxon>
        <taxon>Endopterygota</taxon>
        <taxon>Lepidoptera</taxon>
        <taxon>Glossata</taxon>
        <taxon>Ditrysia</taxon>
        <taxon>Papilionoidea</taxon>
        <taxon>Nymphalidae</taxon>
        <taxon>Nymphalinae</taxon>
        <taxon>Euphydryas</taxon>
    </lineage>
</organism>
<accession>A0AAU9TWI4</accession>
<dbReference type="GO" id="GO:0005524">
    <property type="term" value="F:ATP binding"/>
    <property type="evidence" value="ECO:0007669"/>
    <property type="project" value="InterPro"/>
</dbReference>
<dbReference type="GO" id="GO:0005319">
    <property type="term" value="F:lipid transporter activity"/>
    <property type="evidence" value="ECO:0007669"/>
    <property type="project" value="TreeGrafter"/>
</dbReference>
<dbReference type="Proteomes" id="UP001153954">
    <property type="component" value="Unassembled WGS sequence"/>
</dbReference>
<dbReference type="InterPro" id="IPR003439">
    <property type="entry name" value="ABC_transporter-like_ATP-bd"/>
</dbReference>
<evidence type="ECO:0000313" key="3">
    <source>
        <dbReference type="Proteomes" id="UP001153954"/>
    </source>
</evidence>
<dbReference type="PANTHER" id="PTHR19229:SF250">
    <property type="entry name" value="ABC TRANSPORTER DOMAIN-CONTAINING PROTEIN-RELATED"/>
    <property type="match status" value="1"/>
</dbReference>
<dbReference type="AlphaFoldDB" id="A0AAU9TWI4"/>
<protein>
    <recommendedName>
        <fullName evidence="1">ABC transporter domain-containing protein</fullName>
    </recommendedName>
</protein>
<dbReference type="Gene3D" id="3.40.50.300">
    <property type="entry name" value="P-loop containing nucleotide triphosphate hydrolases"/>
    <property type="match status" value="1"/>
</dbReference>
<dbReference type="InterPro" id="IPR026082">
    <property type="entry name" value="ABCA"/>
</dbReference>
<dbReference type="InterPro" id="IPR027417">
    <property type="entry name" value="P-loop_NTPase"/>
</dbReference>
<proteinExistence type="predicted"/>
<keyword evidence="3" id="KW-1185">Reference proteome</keyword>
<dbReference type="GO" id="GO:0140359">
    <property type="term" value="F:ABC-type transporter activity"/>
    <property type="evidence" value="ECO:0007669"/>
    <property type="project" value="InterPro"/>
</dbReference>
<name>A0AAU9TWI4_EUPED</name>
<comment type="caution">
    <text evidence="2">The sequence shown here is derived from an EMBL/GenBank/DDBJ whole genome shotgun (WGS) entry which is preliminary data.</text>
</comment>
<reference evidence="2" key="1">
    <citation type="submission" date="2022-03" db="EMBL/GenBank/DDBJ databases">
        <authorList>
            <person name="Tunstrom K."/>
        </authorList>
    </citation>
    <scope>NUCLEOTIDE SEQUENCE</scope>
</reference>